<proteinExistence type="predicted"/>
<evidence type="ECO:0008006" key="4">
    <source>
        <dbReference type="Google" id="ProtNLM"/>
    </source>
</evidence>
<dbReference type="Proteomes" id="UP000540568">
    <property type="component" value="Unassembled WGS sequence"/>
</dbReference>
<dbReference type="GO" id="GO:0016779">
    <property type="term" value="F:nucleotidyltransferase activity"/>
    <property type="evidence" value="ECO:0007669"/>
    <property type="project" value="InterPro"/>
</dbReference>
<dbReference type="AlphaFoldDB" id="A0A7W3J5L7"/>
<evidence type="ECO:0000256" key="1">
    <source>
        <dbReference type="ARBA" id="ARBA00023118"/>
    </source>
</evidence>
<dbReference type="InterPro" id="IPR006116">
    <property type="entry name" value="NT_2-5OAS_ClassI-CCAase"/>
</dbReference>
<keyword evidence="3" id="KW-1185">Reference proteome</keyword>
<evidence type="ECO:0000313" key="2">
    <source>
        <dbReference type="EMBL" id="MBA8806678.1"/>
    </source>
</evidence>
<name>A0A7W3J5L7_9MICO</name>
<reference evidence="2 3" key="1">
    <citation type="submission" date="2020-07" db="EMBL/GenBank/DDBJ databases">
        <title>Sequencing the genomes of 1000 actinobacteria strains.</title>
        <authorList>
            <person name="Klenk H.-P."/>
        </authorList>
    </citation>
    <scope>NUCLEOTIDE SEQUENCE [LARGE SCALE GENOMIC DNA]</scope>
    <source>
        <strain evidence="2 3">DSM 44121</strain>
    </source>
</reference>
<protein>
    <recommendedName>
        <fullName evidence="4">Nucleotidyltransferase</fullName>
    </recommendedName>
</protein>
<keyword evidence="1" id="KW-0051">Antiviral defense</keyword>
<comment type="caution">
    <text evidence="2">The sequence shown here is derived from an EMBL/GenBank/DDBJ whole genome shotgun (WGS) entry which is preliminary data.</text>
</comment>
<dbReference type="GO" id="GO:0051607">
    <property type="term" value="P:defense response to virus"/>
    <property type="evidence" value="ECO:0007669"/>
    <property type="project" value="UniProtKB-KW"/>
</dbReference>
<sequence>MTLMTARPPRPDLDQMLLGGLRELDITQDDHDRVVQRYQEFGEVLDDLWAPTLGSNRVFAQGSFMLGTVVRNVNRNDDIDIDIVALRDIARSSITQETLKAEVGAAVHAYARRPAAGSPRVDESERCWTLSWPGMHMDILPAIPDAEVGRDNLLITDKAVREWQHSNPAGYARWFASRSASQLIASGELEEKRLDIAAVPEWRQRTTLQRVVQALKRHRDVFFAEKSGGRPASIVITTLAAHAYSGGSDLHHVLREVIAGMPDRLRRVDGAWALPNPAQAGENFVDSWAAEPWRASNFFEWLTAAESTFNAIETKAGLDQTIPSLEAAFGSRFATGASRGLADYLRGARDTGSLRVRSGGALSVTSAIPAGVPSRPVVGHGFAGGPTH</sequence>
<gene>
    <name evidence="2" type="ORF">FHX71_000620</name>
</gene>
<dbReference type="RefSeq" id="WP_182614371.1">
    <property type="nucleotide sequence ID" value="NZ_BAAATF010000002.1"/>
</dbReference>
<dbReference type="Pfam" id="PF18144">
    <property type="entry name" value="SMODS"/>
    <property type="match status" value="1"/>
</dbReference>
<dbReference type="EMBL" id="JACGWV010000001">
    <property type="protein sequence ID" value="MBA8806678.1"/>
    <property type="molecule type" value="Genomic_DNA"/>
</dbReference>
<organism evidence="2 3">
    <name type="scientific">Promicromonospora sukumoe</name>
    <dbReference type="NCBI Taxonomy" id="88382"/>
    <lineage>
        <taxon>Bacteria</taxon>
        <taxon>Bacillati</taxon>
        <taxon>Actinomycetota</taxon>
        <taxon>Actinomycetes</taxon>
        <taxon>Micrococcales</taxon>
        <taxon>Promicromonosporaceae</taxon>
        <taxon>Promicromonospora</taxon>
    </lineage>
</organism>
<evidence type="ECO:0000313" key="3">
    <source>
        <dbReference type="Proteomes" id="UP000540568"/>
    </source>
</evidence>
<dbReference type="CDD" id="cd05400">
    <property type="entry name" value="NT_2-5OAS_ClassI-CCAase"/>
    <property type="match status" value="1"/>
</dbReference>
<accession>A0A7W3J5L7</accession>